<proteinExistence type="predicted"/>
<keyword evidence="2" id="KW-1185">Reference proteome</keyword>
<dbReference type="EMBL" id="DS547124">
    <property type="protein sequence ID" value="EDR03431.1"/>
    <property type="molecule type" value="Genomic_DNA"/>
</dbReference>
<dbReference type="Proteomes" id="UP000001194">
    <property type="component" value="Unassembled WGS sequence"/>
</dbReference>
<name>B0DPU1_LACBS</name>
<dbReference type="InParanoid" id="B0DPU1"/>
<reference evidence="1 2" key="1">
    <citation type="journal article" date="2008" name="Nature">
        <title>The genome of Laccaria bicolor provides insights into mycorrhizal symbiosis.</title>
        <authorList>
            <person name="Martin F."/>
            <person name="Aerts A."/>
            <person name="Ahren D."/>
            <person name="Brun A."/>
            <person name="Danchin E.G.J."/>
            <person name="Duchaussoy F."/>
            <person name="Gibon J."/>
            <person name="Kohler A."/>
            <person name="Lindquist E."/>
            <person name="Pereda V."/>
            <person name="Salamov A."/>
            <person name="Shapiro H.J."/>
            <person name="Wuyts J."/>
            <person name="Blaudez D."/>
            <person name="Buee M."/>
            <person name="Brokstein P."/>
            <person name="Canbaeck B."/>
            <person name="Cohen D."/>
            <person name="Courty P.E."/>
            <person name="Coutinho P.M."/>
            <person name="Delaruelle C."/>
            <person name="Detter J.C."/>
            <person name="Deveau A."/>
            <person name="DiFazio S."/>
            <person name="Duplessis S."/>
            <person name="Fraissinet-Tachet L."/>
            <person name="Lucic E."/>
            <person name="Frey-Klett P."/>
            <person name="Fourrey C."/>
            <person name="Feussner I."/>
            <person name="Gay G."/>
            <person name="Grimwood J."/>
            <person name="Hoegger P.J."/>
            <person name="Jain P."/>
            <person name="Kilaru S."/>
            <person name="Labbe J."/>
            <person name="Lin Y.C."/>
            <person name="Legue V."/>
            <person name="Le Tacon F."/>
            <person name="Marmeisse R."/>
            <person name="Melayah D."/>
            <person name="Montanini B."/>
            <person name="Muratet M."/>
            <person name="Nehls U."/>
            <person name="Niculita-Hirzel H."/>
            <person name="Oudot-Le Secq M.P."/>
            <person name="Peter M."/>
            <person name="Quesneville H."/>
            <person name="Rajashekar B."/>
            <person name="Reich M."/>
            <person name="Rouhier N."/>
            <person name="Schmutz J."/>
            <person name="Yin T."/>
            <person name="Chalot M."/>
            <person name="Henrissat B."/>
            <person name="Kuees U."/>
            <person name="Lucas S."/>
            <person name="Van de Peer Y."/>
            <person name="Podila G.K."/>
            <person name="Polle A."/>
            <person name="Pukkila P.J."/>
            <person name="Richardson P.M."/>
            <person name="Rouze P."/>
            <person name="Sanders I.R."/>
            <person name="Stajich J.E."/>
            <person name="Tunlid A."/>
            <person name="Tuskan G."/>
            <person name="Grigoriev I.V."/>
        </authorList>
    </citation>
    <scope>NUCLEOTIDE SEQUENCE [LARGE SCALE GENOMIC DNA]</scope>
    <source>
        <strain evidence="2">S238N-H82 / ATCC MYA-4686</strain>
    </source>
</reference>
<dbReference type="RefSeq" id="XP_001885887.1">
    <property type="nucleotide sequence ID" value="XM_001885852.1"/>
</dbReference>
<dbReference type="HOGENOM" id="CLU_2574273_0_0_1"/>
<organism evidence="2">
    <name type="scientific">Laccaria bicolor (strain S238N-H82 / ATCC MYA-4686)</name>
    <name type="common">Bicoloured deceiver</name>
    <name type="synonym">Laccaria laccata var. bicolor</name>
    <dbReference type="NCBI Taxonomy" id="486041"/>
    <lineage>
        <taxon>Eukaryota</taxon>
        <taxon>Fungi</taxon>
        <taxon>Dikarya</taxon>
        <taxon>Basidiomycota</taxon>
        <taxon>Agaricomycotina</taxon>
        <taxon>Agaricomycetes</taxon>
        <taxon>Agaricomycetidae</taxon>
        <taxon>Agaricales</taxon>
        <taxon>Agaricineae</taxon>
        <taxon>Hydnangiaceae</taxon>
        <taxon>Laccaria</taxon>
    </lineage>
</organism>
<sequence>MVVGPRLDKTIEKPASRKVTCSLAIHRYVSQVTYCNPFKSNSSVEYEEIASQQANTRILKLLHSNTRRVPREVISPGHRDS</sequence>
<accession>B0DPU1</accession>
<dbReference type="KEGG" id="lbc:LACBIDRAFT_307289"/>
<dbReference type="AlphaFoldDB" id="B0DPU1"/>
<evidence type="ECO:0000313" key="1">
    <source>
        <dbReference type="EMBL" id="EDR03431.1"/>
    </source>
</evidence>
<dbReference type="GeneID" id="6081600"/>
<protein>
    <submittedName>
        <fullName evidence="1">Predicted protein</fullName>
    </submittedName>
</protein>
<evidence type="ECO:0000313" key="2">
    <source>
        <dbReference type="Proteomes" id="UP000001194"/>
    </source>
</evidence>
<gene>
    <name evidence="1" type="ORF">LACBIDRAFT_307289</name>
</gene>